<feature type="domain" description="VWFA" evidence="9">
    <location>
        <begin position="708"/>
        <end position="897"/>
    </location>
</feature>
<feature type="region of interest" description="Disordered" evidence="8">
    <location>
        <begin position="912"/>
        <end position="1007"/>
    </location>
</feature>
<evidence type="ECO:0000256" key="6">
    <source>
        <dbReference type="ARBA" id="ARBA00023180"/>
    </source>
</evidence>
<dbReference type="PANTHER" id="PTHR22906:SF43">
    <property type="entry name" value="PROPERDIN"/>
    <property type="match status" value="1"/>
</dbReference>
<evidence type="ECO:0000256" key="3">
    <source>
        <dbReference type="ARBA" id="ARBA00022729"/>
    </source>
</evidence>
<dbReference type="Gene3D" id="3.40.50.410">
    <property type="entry name" value="von Willebrand factor, type A domain"/>
    <property type="match status" value="1"/>
</dbReference>
<dbReference type="VEuPathDB" id="CryptoDB:Cvel_1918"/>
<feature type="compositionally biased region" description="Basic and acidic residues" evidence="8">
    <location>
        <begin position="936"/>
        <end position="958"/>
    </location>
</feature>
<dbReference type="InterPro" id="IPR052065">
    <property type="entry name" value="Compl_asym_regulator"/>
</dbReference>
<dbReference type="SMART" id="SM00209">
    <property type="entry name" value="TSP1"/>
    <property type="match status" value="3"/>
</dbReference>
<comment type="subcellular location">
    <subcellularLocation>
        <location evidence="1">Secreted</location>
    </subcellularLocation>
</comment>
<keyword evidence="4" id="KW-0677">Repeat</keyword>
<keyword evidence="5" id="KW-1015">Disulfide bond</keyword>
<name>A0A0G4I792_9ALVE</name>
<evidence type="ECO:0000256" key="5">
    <source>
        <dbReference type="ARBA" id="ARBA00023157"/>
    </source>
</evidence>
<sequence>MGCTSPGAGLWCAQASPFAFRRPLPILLILSLWVSFSLSLSLSITASLSSSQSTITGDLSLEWLHRNHYAQQENSTQTTRDAFRALIPFLHFPDALPAHPSALALIQESAVEHREKGRGGEDGKGGQRDPDLAAVLMDAMDRLGVKDEVAMRQLETAGRPPKIVAQLQTETISGVNATVSSKERVRGRDVRDRLLGVADSVKTMTEALEKTLEKLDTLKLKCSRTLEKLSTRVSVDQRQSEDAAESLTFWMSQMGTLETEIRSRKDSIARLVHQRDDRAEACRLEKEHFRKQIQTATKDANSARHTAKQTTCPLSFLAADKNPVDSRLSPGSDTLDALCALQGRIRGGANSSLPQEPEEPLLRVFQNDFSLLSANSSATPPNVDAKSVQPVGEFHCRKGEGGGSCEEIQALLSRIAGGLEDELMDLRERAGASDDACSSFRTRVAEALRAEKRELARLQAALGRANAKASRARAEQQRRADLSAGSAKQLEEKRVSCRQSVEEREAAACALRKIRREMLLQAKSAETIQDCVVGGWVSEPCSSSCGGGEQYLSREVLQGSAGSLSASCPPLQARQSCNNQECPADCEMSPWGDWGTCSRECGEGVKMRTRSVEKREKGEGGIPCGAEEELASCTQESCDADCALSSWSDWSSCSRACGGGLSFSVRDVEKEEKGSGQCPSDRSPDRLISRQCGQGLCPTTAECATALDLVVAVDVSTAVSAASLTAVRTFLTKLVDRVPLATDANAQEGKTMIGLIGFGGSAAVLTGLEVDETKIKTAVSKLASRPGGTCVECALAMASDVHQEGRGESDSTDPVVLVITDGGTDRPRLAAKTAALLKDGQESSGRQTRIVTICVGGTGGEASSFCESLSSFPQSSNVVVAGGYDDLAKDETLLTALSSLCPSLSPSTMVLASVHPSSEGRDSEIQGDSDSQLRVSAERQEGDREGGGERREGRREMGASKTKSGGARRGPQRVMASRAEGASGSVASSRRRRPYGSEFGILEAQTS</sequence>
<keyword evidence="7" id="KW-0175">Coiled coil</keyword>
<keyword evidence="6" id="KW-0325">Glycoprotein</keyword>
<reference evidence="10" key="1">
    <citation type="submission" date="2014-11" db="EMBL/GenBank/DDBJ databases">
        <authorList>
            <person name="Otto D Thomas"/>
            <person name="Naeem Raeece"/>
        </authorList>
    </citation>
    <scope>NUCLEOTIDE SEQUENCE</scope>
</reference>
<dbReference type="PANTHER" id="PTHR22906">
    <property type="entry name" value="PROPERDIN"/>
    <property type="match status" value="1"/>
</dbReference>
<dbReference type="SUPFAM" id="SSF82895">
    <property type="entry name" value="TSP-1 type 1 repeat"/>
    <property type="match status" value="2"/>
</dbReference>
<dbReference type="PROSITE" id="PS50234">
    <property type="entry name" value="VWFA"/>
    <property type="match status" value="1"/>
</dbReference>
<accession>A0A0G4I792</accession>
<dbReference type="PhylomeDB" id="A0A0G4I792"/>
<dbReference type="InterPro" id="IPR036383">
    <property type="entry name" value="TSP1_rpt_sf"/>
</dbReference>
<gene>
    <name evidence="10" type="ORF">Cvel_1918</name>
</gene>
<evidence type="ECO:0000256" key="8">
    <source>
        <dbReference type="SAM" id="MobiDB-lite"/>
    </source>
</evidence>
<evidence type="ECO:0000259" key="9">
    <source>
        <dbReference type="PROSITE" id="PS50234"/>
    </source>
</evidence>
<evidence type="ECO:0000313" key="10">
    <source>
        <dbReference type="EMBL" id="CEM52834.1"/>
    </source>
</evidence>
<dbReference type="AlphaFoldDB" id="A0A0G4I792"/>
<evidence type="ECO:0000256" key="1">
    <source>
        <dbReference type="ARBA" id="ARBA00004613"/>
    </source>
</evidence>
<dbReference type="SUPFAM" id="SSF53300">
    <property type="entry name" value="vWA-like"/>
    <property type="match status" value="1"/>
</dbReference>
<dbReference type="Gene3D" id="2.20.100.10">
    <property type="entry name" value="Thrombospondin type-1 (TSP1) repeat"/>
    <property type="match status" value="3"/>
</dbReference>
<keyword evidence="3" id="KW-0732">Signal</keyword>
<evidence type="ECO:0000256" key="4">
    <source>
        <dbReference type="ARBA" id="ARBA00022737"/>
    </source>
</evidence>
<protein>
    <recommendedName>
        <fullName evidence="9">VWFA domain-containing protein</fullName>
    </recommendedName>
</protein>
<dbReference type="InterPro" id="IPR036465">
    <property type="entry name" value="vWFA_dom_sf"/>
</dbReference>
<dbReference type="EMBL" id="CDMZ01005392">
    <property type="protein sequence ID" value="CEM52834.1"/>
    <property type="molecule type" value="Genomic_DNA"/>
</dbReference>
<feature type="coiled-coil region" evidence="7">
    <location>
        <begin position="441"/>
        <end position="475"/>
    </location>
</feature>
<dbReference type="SMART" id="SM00327">
    <property type="entry name" value="VWA"/>
    <property type="match status" value="1"/>
</dbReference>
<feature type="compositionally biased region" description="Low complexity" evidence="8">
    <location>
        <begin position="976"/>
        <end position="988"/>
    </location>
</feature>
<dbReference type="InterPro" id="IPR000884">
    <property type="entry name" value="TSP1_rpt"/>
</dbReference>
<feature type="coiled-coil region" evidence="7">
    <location>
        <begin position="201"/>
        <end position="228"/>
    </location>
</feature>
<evidence type="ECO:0000256" key="7">
    <source>
        <dbReference type="SAM" id="Coils"/>
    </source>
</evidence>
<dbReference type="Pfam" id="PF00090">
    <property type="entry name" value="TSP_1"/>
    <property type="match status" value="1"/>
</dbReference>
<proteinExistence type="predicted"/>
<dbReference type="InterPro" id="IPR002035">
    <property type="entry name" value="VWF_A"/>
</dbReference>
<dbReference type="PROSITE" id="PS50092">
    <property type="entry name" value="TSP1"/>
    <property type="match status" value="3"/>
</dbReference>
<dbReference type="Pfam" id="PF00092">
    <property type="entry name" value="VWA"/>
    <property type="match status" value="1"/>
</dbReference>
<dbReference type="CDD" id="cd00198">
    <property type="entry name" value="vWFA"/>
    <property type="match status" value="1"/>
</dbReference>
<dbReference type="InterPro" id="IPR044004">
    <property type="entry name" value="TSP1_spondin_dom"/>
</dbReference>
<keyword evidence="2" id="KW-0964">Secreted</keyword>
<evidence type="ECO:0000256" key="2">
    <source>
        <dbReference type="ARBA" id="ARBA00022525"/>
    </source>
</evidence>
<dbReference type="Pfam" id="PF19028">
    <property type="entry name" value="TSP1_spondin"/>
    <property type="match status" value="1"/>
</dbReference>
<organism evidence="10">
    <name type="scientific">Chromera velia CCMP2878</name>
    <dbReference type="NCBI Taxonomy" id="1169474"/>
    <lineage>
        <taxon>Eukaryota</taxon>
        <taxon>Sar</taxon>
        <taxon>Alveolata</taxon>
        <taxon>Colpodellida</taxon>
        <taxon>Chromeraceae</taxon>
        <taxon>Chromera</taxon>
    </lineage>
</organism>